<keyword evidence="2" id="KW-1015">Disulfide bond</keyword>
<dbReference type="EMBL" id="JAIWYP010000008">
    <property type="protein sequence ID" value="KAH3780675.1"/>
    <property type="molecule type" value="Genomic_DNA"/>
</dbReference>
<dbReference type="SUPFAM" id="SSF57256">
    <property type="entry name" value="Elafin-like"/>
    <property type="match status" value="1"/>
</dbReference>
<dbReference type="GO" id="GO:0005615">
    <property type="term" value="C:extracellular space"/>
    <property type="evidence" value="ECO:0007669"/>
    <property type="project" value="TreeGrafter"/>
</dbReference>
<gene>
    <name evidence="4" type="ORF">DPMN_158494</name>
</gene>
<evidence type="ECO:0000256" key="1">
    <source>
        <dbReference type="ARBA" id="ARBA00022729"/>
    </source>
</evidence>
<reference evidence="4" key="2">
    <citation type="submission" date="2020-11" db="EMBL/GenBank/DDBJ databases">
        <authorList>
            <person name="McCartney M.A."/>
            <person name="Auch B."/>
            <person name="Kono T."/>
            <person name="Mallez S."/>
            <person name="Becker A."/>
            <person name="Gohl D.M."/>
            <person name="Silverstein K.A.T."/>
            <person name="Koren S."/>
            <person name="Bechman K.B."/>
            <person name="Herman A."/>
            <person name="Abrahante J.E."/>
            <person name="Garbe J."/>
        </authorList>
    </citation>
    <scope>NUCLEOTIDE SEQUENCE</scope>
    <source>
        <strain evidence="4">Duluth1</strain>
        <tissue evidence="4">Whole animal</tissue>
    </source>
</reference>
<dbReference type="InterPro" id="IPR008197">
    <property type="entry name" value="WAP_dom"/>
</dbReference>
<dbReference type="Pfam" id="PF00095">
    <property type="entry name" value="WAP"/>
    <property type="match status" value="1"/>
</dbReference>
<keyword evidence="5" id="KW-1185">Reference proteome</keyword>
<proteinExistence type="predicted"/>
<dbReference type="FunFam" id="4.10.75.10:FF:000001">
    <property type="entry name" value="Anosmin 1"/>
    <property type="match status" value="1"/>
</dbReference>
<evidence type="ECO:0000313" key="5">
    <source>
        <dbReference type="Proteomes" id="UP000828390"/>
    </source>
</evidence>
<evidence type="ECO:0000313" key="4">
    <source>
        <dbReference type="EMBL" id="KAH3780675.1"/>
    </source>
</evidence>
<dbReference type="SMART" id="SM00217">
    <property type="entry name" value="WAP"/>
    <property type="match status" value="1"/>
</dbReference>
<dbReference type="InterPro" id="IPR050514">
    <property type="entry name" value="WAP_four-disulfide_core"/>
</dbReference>
<dbReference type="PROSITE" id="PS51390">
    <property type="entry name" value="WAP"/>
    <property type="match status" value="1"/>
</dbReference>
<comment type="caution">
    <text evidence="4">The sequence shown here is derived from an EMBL/GenBank/DDBJ whole genome shotgun (WGS) entry which is preliminary data.</text>
</comment>
<dbReference type="GO" id="GO:0045087">
    <property type="term" value="P:innate immune response"/>
    <property type="evidence" value="ECO:0007669"/>
    <property type="project" value="TreeGrafter"/>
</dbReference>
<evidence type="ECO:0000259" key="3">
    <source>
        <dbReference type="PROSITE" id="PS51390"/>
    </source>
</evidence>
<dbReference type="PANTHER" id="PTHR19441:SF30">
    <property type="entry name" value="ELAFIN"/>
    <property type="match status" value="1"/>
</dbReference>
<dbReference type="CDD" id="cd00199">
    <property type="entry name" value="WAP"/>
    <property type="match status" value="1"/>
</dbReference>
<dbReference type="Proteomes" id="UP000828390">
    <property type="component" value="Unassembled WGS sequence"/>
</dbReference>
<name>A0A9D4EME8_DREPO</name>
<reference evidence="4" key="1">
    <citation type="journal article" date="2019" name="bioRxiv">
        <title>The Genome of the Zebra Mussel, Dreissena polymorpha: A Resource for Invasive Species Research.</title>
        <authorList>
            <person name="McCartney M.A."/>
            <person name="Auch B."/>
            <person name="Kono T."/>
            <person name="Mallez S."/>
            <person name="Zhang Y."/>
            <person name="Obille A."/>
            <person name="Becker A."/>
            <person name="Abrahante J.E."/>
            <person name="Garbe J."/>
            <person name="Badalamenti J.P."/>
            <person name="Herman A."/>
            <person name="Mangelson H."/>
            <person name="Liachko I."/>
            <person name="Sullivan S."/>
            <person name="Sone E.D."/>
            <person name="Koren S."/>
            <person name="Silverstein K.A.T."/>
            <person name="Beckman K.B."/>
            <person name="Gohl D.M."/>
        </authorList>
    </citation>
    <scope>NUCLEOTIDE SEQUENCE</scope>
    <source>
        <strain evidence="4">Duluth1</strain>
        <tissue evidence="4">Whole animal</tissue>
    </source>
</reference>
<keyword evidence="1" id="KW-0732">Signal</keyword>
<dbReference type="InterPro" id="IPR036645">
    <property type="entry name" value="Elafin-like_sf"/>
</dbReference>
<dbReference type="GO" id="GO:0019731">
    <property type="term" value="P:antibacterial humoral response"/>
    <property type="evidence" value="ECO:0007669"/>
    <property type="project" value="TreeGrafter"/>
</dbReference>
<protein>
    <recommendedName>
        <fullName evidence="3">WAP domain-containing protein</fullName>
    </recommendedName>
</protein>
<dbReference type="AlphaFoldDB" id="A0A9D4EME8"/>
<dbReference type="GO" id="GO:0004867">
    <property type="term" value="F:serine-type endopeptidase inhibitor activity"/>
    <property type="evidence" value="ECO:0007669"/>
    <property type="project" value="TreeGrafter"/>
</dbReference>
<dbReference type="PANTHER" id="PTHR19441">
    <property type="entry name" value="WHEY ACDIC PROTEIN WAP"/>
    <property type="match status" value="1"/>
</dbReference>
<accession>A0A9D4EME8</accession>
<sequence>MLPFVADKPGFCPRNDSIGPCINLCSSDDSCPGNLKCCRSGCGRSCMEPIKGEQK</sequence>
<feature type="domain" description="WAP" evidence="3">
    <location>
        <begin position="5"/>
        <end position="50"/>
    </location>
</feature>
<organism evidence="4 5">
    <name type="scientific">Dreissena polymorpha</name>
    <name type="common">Zebra mussel</name>
    <name type="synonym">Mytilus polymorpha</name>
    <dbReference type="NCBI Taxonomy" id="45954"/>
    <lineage>
        <taxon>Eukaryota</taxon>
        <taxon>Metazoa</taxon>
        <taxon>Spiralia</taxon>
        <taxon>Lophotrochozoa</taxon>
        <taxon>Mollusca</taxon>
        <taxon>Bivalvia</taxon>
        <taxon>Autobranchia</taxon>
        <taxon>Heteroconchia</taxon>
        <taxon>Euheterodonta</taxon>
        <taxon>Imparidentia</taxon>
        <taxon>Neoheterodontei</taxon>
        <taxon>Myida</taxon>
        <taxon>Dreissenoidea</taxon>
        <taxon>Dreissenidae</taxon>
        <taxon>Dreissena</taxon>
    </lineage>
</organism>
<evidence type="ECO:0000256" key="2">
    <source>
        <dbReference type="ARBA" id="ARBA00023157"/>
    </source>
</evidence>
<dbReference type="Gene3D" id="4.10.75.10">
    <property type="entry name" value="Elafin-like"/>
    <property type="match status" value="1"/>
</dbReference>
<dbReference type="PRINTS" id="PR00003">
    <property type="entry name" value="4DISULPHCORE"/>
</dbReference>